<evidence type="ECO:0000256" key="3">
    <source>
        <dbReference type="ARBA" id="ARBA00023123"/>
    </source>
</evidence>
<reference evidence="10 11" key="1">
    <citation type="submission" date="2017-12" db="EMBL/GenBank/DDBJ databases">
        <title>Sequencing, de novo assembly and annotation of complete genome of a new Thraustochytrid species, strain FCC1311.</title>
        <authorList>
            <person name="Sedici K."/>
            <person name="Godart F."/>
            <person name="Aiese Cigliano R."/>
            <person name="Sanseverino W."/>
            <person name="Barakat M."/>
            <person name="Ortet P."/>
            <person name="Marechal E."/>
            <person name="Cagnac O."/>
            <person name="Amato A."/>
        </authorList>
    </citation>
    <scope>NUCLEOTIDE SEQUENCE [LARGE SCALE GENOMIC DNA]</scope>
</reference>
<dbReference type="Gene3D" id="1.20.5.4820">
    <property type="match status" value="1"/>
</dbReference>
<dbReference type="PROSITE" id="PS51456">
    <property type="entry name" value="MYOSIN_MOTOR"/>
    <property type="match status" value="1"/>
</dbReference>
<dbReference type="InterPro" id="IPR036961">
    <property type="entry name" value="Kinesin_motor_dom_sf"/>
</dbReference>
<dbReference type="SUPFAM" id="SSF52540">
    <property type="entry name" value="P-loop containing nucleoside triphosphate hydrolases"/>
    <property type="match status" value="1"/>
</dbReference>
<dbReference type="GO" id="GO:0005737">
    <property type="term" value="C:cytoplasm"/>
    <property type="evidence" value="ECO:0007669"/>
    <property type="project" value="TreeGrafter"/>
</dbReference>
<dbReference type="GO" id="GO:0000146">
    <property type="term" value="F:microfilament motor activity"/>
    <property type="evidence" value="ECO:0007669"/>
    <property type="project" value="TreeGrafter"/>
</dbReference>
<evidence type="ECO:0000259" key="9">
    <source>
        <dbReference type="PROSITE" id="PS51456"/>
    </source>
</evidence>
<feature type="binding site" evidence="6">
    <location>
        <begin position="155"/>
        <end position="162"/>
    </location>
    <ligand>
        <name>ATP</name>
        <dbReference type="ChEBI" id="CHEBI:30616"/>
    </ligand>
</feature>
<keyword evidence="7" id="KW-0175">Coiled coil</keyword>
<dbReference type="AlphaFoldDB" id="A0A2R5G585"/>
<name>A0A2R5G585_9STRA</name>
<feature type="domain" description="Myosin motor" evidence="9">
    <location>
        <begin position="66"/>
        <end position="730"/>
    </location>
</feature>
<dbReference type="Gene3D" id="1.20.5.190">
    <property type="match status" value="1"/>
</dbReference>
<dbReference type="GO" id="GO:0016020">
    <property type="term" value="C:membrane"/>
    <property type="evidence" value="ECO:0007669"/>
    <property type="project" value="TreeGrafter"/>
</dbReference>
<dbReference type="Gene3D" id="3.40.850.10">
    <property type="entry name" value="Kinesin motor domain"/>
    <property type="match status" value="1"/>
</dbReference>
<keyword evidence="3 6" id="KW-0518">Myosin</keyword>
<evidence type="ECO:0000256" key="1">
    <source>
        <dbReference type="ARBA" id="ARBA00022741"/>
    </source>
</evidence>
<protein>
    <submittedName>
        <fullName evidence="10">Myosin-2</fullName>
    </submittedName>
</protein>
<sequence length="1265" mass="139851">MVAHEVGARVWYGGKEDGCWKIGEVIACAGGGKGDIVVRRSGDAGGQDEPMDSAEASDTVFAVNRGVEEDMTALHHIHEPAILENLRLRALEDAPYTFMGPILVSVNPLRELDESGYECGTARARGPFAIAEIALQQLQLGARSGTGDQSIVIGGESGAGKTESAKRVIRHVVARCHGSEQGNELEERLLQVSPVLEAIGNASTCMNHNSSRFGKYTKVILERRADNQGWCITGARIETYLLEKSRVVFQGPGERSFHILHYLRAAREKLPHLGLDALQPDASPRVGDKDRFDKLCGALATIGIDQDVLFASLAGVLHLLQVEFEGDADAATISSDAEGIERAVQNRNAVAKAIYAGAFEWVLQRLNQSLGGPQDDQGSETPRTPMHFIGVLDIFGFESMQQNSFEQLLINYTNEALQDTFIRQVFEAEVALYKAEGLVMKGADFPPPRASSECVHLFHGVKGKPGLLALVDEVSRAPQPSDEKLNKAMHDSFAGHTCFPRPHPKDIRTTFIVAHYPGPVSYVAEGFIHKNNDQLPERAQQVLSTATNVAVAWGRCSPADTARGPTNARAGAGSESGAGSRRRPRRKVQSIVSKFAVQIKALVETLEATKCSFIRCVKPNVQMQREEGRPWFDRALVVSQLRCLSIEQTAQVLKSGLPTRIPYQSLIDAYAETLPQEALRIWRNLGAGNAREFTKALFWAFDVPHKAYRCGTTRVFFRNGQLSMLDRILEASKVWSCAAPSDAKAQAERKYVIDRFKLYYVRMLWRKCVAKAMAAHHFESRLRYFRARNEAISTIQQRFRAHRVRCTFLLQKAAALEIQCCVRGWRARLEFAARLAEAAQLAQEEAARLAEAARAAKEEAARLEKEAALAEAEKEREKVAAREAEAAAQQVKAEQMLSLTERSRSWIRSPSCSRNSSFVGSIKPGGQGLEPELLAVHVREVTEEDVLPSSSRPQSTRLGSFRGLAKLEARVLQGNRESEQVQSPQETMSLEKCKRIARELFGENAKGVTMAMVEAFREQTYGPFADRVLASRLKSALRESEHERALLKEQKTRLHAQLEDAEQRCWEYKVVAAEREARITELTTRMLDLEADFRERERAFTTSVSKTPLRVPTAAGALSSDEAASLASLVSIIQSQQLQLAAQSDEISRLSRLQQDTQDAKEYMANVLDQLTLDLERERTQAKRNFDFFEQKLREADSELEARDVLIKGLERIVKRKSFPKQVQESLQTSSSSSLSLSSSSLDGSSTSAGVKLVAGPAISGGQAA</sequence>
<keyword evidence="1 6" id="KW-0547">Nucleotide-binding</keyword>
<comment type="caution">
    <text evidence="10">The sequence shown here is derived from an EMBL/GenBank/DDBJ whole genome shotgun (WGS) entry which is preliminary data.</text>
</comment>
<evidence type="ECO:0000256" key="4">
    <source>
        <dbReference type="ARBA" id="ARBA00023175"/>
    </source>
</evidence>
<dbReference type="Pfam" id="PF00612">
    <property type="entry name" value="IQ"/>
    <property type="match status" value="1"/>
</dbReference>
<dbReference type="GO" id="GO:0051015">
    <property type="term" value="F:actin filament binding"/>
    <property type="evidence" value="ECO:0007669"/>
    <property type="project" value="TreeGrafter"/>
</dbReference>
<dbReference type="PROSITE" id="PS50096">
    <property type="entry name" value="IQ"/>
    <property type="match status" value="2"/>
</dbReference>
<keyword evidence="2 6" id="KW-0067">ATP-binding</keyword>
<feature type="coiled-coil region" evidence="7">
    <location>
        <begin position="1030"/>
        <end position="1092"/>
    </location>
</feature>
<evidence type="ECO:0000256" key="8">
    <source>
        <dbReference type="SAM" id="MobiDB-lite"/>
    </source>
</evidence>
<dbReference type="PRINTS" id="PR00193">
    <property type="entry name" value="MYOSINHEAVY"/>
</dbReference>
<dbReference type="InParanoid" id="A0A2R5G585"/>
<organism evidence="10 11">
    <name type="scientific">Hondaea fermentalgiana</name>
    <dbReference type="NCBI Taxonomy" id="2315210"/>
    <lineage>
        <taxon>Eukaryota</taxon>
        <taxon>Sar</taxon>
        <taxon>Stramenopiles</taxon>
        <taxon>Bigyra</taxon>
        <taxon>Labyrinthulomycetes</taxon>
        <taxon>Thraustochytrida</taxon>
        <taxon>Thraustochytriidae</taxon>
        <taxon>Hondaea</taxon>
    </lineage>
</organism>
<dbReference type="Pfam" id="PF00063">
    <property type="entry name" value="Myosin_head"/>
    <property type="match status" value="1"/>
</dbReference>
<feature type="compositionally biased region" description="Low complexity" evidence="8">
    <location>
        <begin position="568"/>
        <end position="579"/>
    </location>
</feature>
<dbReference type="GO" id="GO:0016459">
    <property type="term" value="C:myosin complex"/>
    <property type="evidence" value="ECO:0007669"/>
    <property type="project" value="UniProtKB-KW"/>
</dbReference>
<evidence type="ECO:0000313" key="10">
    <source>
        <dbReference type="EMBL" id="GBG24948.1"/>
    </source>
</evidence>
<keyword evidence="11" id="KW-1185">Reference proteome</keyword>
<dbReference type="InterPro" id="IPR000048">
    <property type="entry name" value="IQ_motif_EF-hand-BS"/>
</dbReference>
<gene>
    <name evidence="10" type="ORF">FCC1311_011652</name>
</gene>
<dbReference type="PANTHER" id="PTHR13140:SF845">
    <property type="entry name" value="MYOSIN-LIKE PROTEIN"/>
    <property type="match status" value="1"/>
</dbReference>
<dbReference type="Gene3D" id="1.20.58.530">
    <property type="match status" value="1"/>
</dbReference>
<proteinExistence type="inferred from homology"/>
<evidence type="ECO:0000256" key="2">
    <source>
        <dbReference type="ARBA" id="ARBA00022840"/>
    </source>
</evidence>
<comment type="caution">
    <text evidence="6">Lacks conserved residue(s) required for the propagation of feature annotation.</text>
</comment>
<dbReference type="Proteomes" id="UP000241890">
    <property type="component" value="Unassembled WGS sequence"/>
</dbReference>
<dbReference type="InterPro" id="IPR001609">
    <property type="entry name" value="Myosin_head_motor_dom-like"/>
</dbReference>
<keyword evidence="4 6" id="KW-0505">Motor protein</keyword>
<dbReference type="PANTHER" id="PTHR13140">
    <property type="entry name" value="MYOSIN"/>
    <property type="match status" value="1"/>
</dbReference>
<dbReference type="GO" id="GO:0007015">
    <property type="term" value="P:actin filament organization"/>
    <property type="evidence" value="ECO:0007669"/>
    <property type="project" value="TreeGrafter"/>
</dbReference>
<accession>A0A2R5G585</accession>
<evidence type="ECO:0000256" key="5">
    <source>
        <dbReference type="ARBA" id="ARBA00023203"/>
    </source>
</evidence>
<feature type="coiled-coil region" evidence="7">
    <location>
        <begin position="832"/>
        <end position="894"/>
    </location>
</feature>
<evidence type="ECO:0000313" key="11">
    <source>
        <dbReference type="Proteomes" id="UP000241890"/>
    </source>
</evidence>
<dbReference type="SMART" id="SM00242">
    <property type="entry name" value="MYSc"/>
    <property type="match status" value="1"/>
</dbReference>
<dbReference type="InterPro" id="IPR027417">
    <property type="entry name" value="P-loop_NTPase"/>
</dbReference>
<dbReference type="Gene3D" id="1.20.120.720">
    <property type="entry name" value="Myosin VI head, motor domain, U50 subdomain"/>
    <property type="match status" value="1"/>
</dbReference>
<dbReference type="OrthoDB" id="6108017at2759"/>
<feature type="region of interest" description="Disordered" evidence="8">
    <location>
        <begin position="1223"/>
        <end position="1249"/>
    </location>
</feature>
<dbReference type="EMBL" id="BEYU01000009">
    <property type="protein sequence ID" value="GBG24948.1"/>
    <property type="molecule type" value="Genomic_DNA"/>
</dbReference>
<keyword evidence="5 6" id="KW-0009">Actin-binding</keyword>
<comment type="similarity">
    <text evidence="6">Belongs to the TRAFAC class myosin-kinesin ATPase superfamily. Myosin family.</text>
</comment>
<dbReference type="GO" id="GO:0005524">
    <property type="term" value="F:ATP binding"/>
    <property type="evidence" value="ECO:0007669"/>
    <property type="project" value="UniProtKB-UniRule"/>
</dbReference>
<evidence type="ECO:0000256" key="6">
    <source>
        <dbReference type="PROSITE-ProRule" id="PRU00782"/>
    </source>
</evidence>
<evidence type="ECO:0000256" key="7">
    <source>
        <dbReference type="SAM" id="Coils"/>
    </source>
</evidence>
<dbReference type="SMART" id="SM00015">
    <property type="entry name" value="IQ"/>
    <property type="match status" value="2"/>
</dbReference>
<feature type="region of interest" description="Disordered" evidence="8">
    <location>
        <begin position="557"/>
        <end position="586"/>
    </location>
</feature>
<feature type="compositionally biased region" description="Low complexity" evidence="8">
    <location>
        <begin position="1226"/>
        <end position="1248"/>
    </location>
</feature>